<reference evidence="1" key="2">
    <citation type="journal article" date="2024" name="Plant">
        <title>Genomic evolution and insights into agronomic trait innovations of Sesamum species.</title>
        <authorList>
            <person name="Miao H."/>
            <person name="Wang L."/>
            <person name="Qu L."/>
            <person name="Liu H."/>
            <person name="Sun Y."/>
            <person name="Le M."/>
            <person name="Wang Q."/>
            <person name="Wei S."/>
            <person name="Zheng Y."/>
            <person name="Lin W."/>
            <person name="Duan Y."/>
            <person name="Cao H."/>
            <person name="Xiong S."/>
            <person name="Wang X."/>
            <person name="Wei L."/>
            <person name="Li C."/>
            <person name="Ma Q."/>
            <person name="Ju M."/>
            <person name="Zhao R."/>
            <person name="Li G."/>
            <person name="Mu C."/>
            <person name="Tian Q."/>
            <person name="Mei H."/>
            <person name="Zhang T."/>
            <person name="Gao T."/>
            <person name="Zhang H."/>
        </authorList>
    </citation>
    <scope>NUCLEOTIDE SEQUENCE</scope>
    <source>
        <strain evidence="1">G02</strain>
    </source>
</reference>
<sequence>MSISRGHDEGLQEPILDILNECLEYPKGMGIGRAAKARTAYIGVRTVERFRAGTRLPHGLRDIRGNTSRANE</sequence>
<organism evidence="1">
    <name type="scientific">Sesamum radiatum</name>
    <name type="common">Black benniseed</name>
    <dbReference type="NCBI Taxonomy" id="300843"/>
    <lineage>
        <taxon>Eukaryota</taxon>
        <taxon>Viridiplantae</taxon>
        <taxon>Streptophyta</taxon>
        <taxon>Embryophyta</taxon>
        <taxon>Tracheophyta</taxon>
        <taxon>Spermatophyta</taxon>
        <taxon>Magnoliopsida</taxon>
        <taxon>eudicotyledons</taxon>
        <taxon>Gunneridae</taxon>
        <taxon>Pentapetalae</taxon>
        <taxon>asterids</taxon>
        <taxon>lamiids</taxon>
        <taxon>Lamiales</taxon>
        <taxon>Pedaliaceae</taxon>
        <taxon>Sesamum</taxon>
    </lineage>
</organism>
<dbReference type="EMBL" id="JACGWJ010000029">
    <property type="protein sequence ID" value="KAL0303237.1"/>
    <property type="molecule type" value="Genomic_DNA"/>
</dbReference>
<evidence type="ECO:0000313" key="1">
    <source>
        <dbReference type="EMBL" id="KAL0303237.1"/>
    </source>
</evidence>
<name>A0AAW2K9F9_SESRA</name>
<proteinExistence type="predicted"/>
<accession>A0AAW2K9F9</accession>
<comment type="caution">
    <text evidence="1">The sequence shown here is derived from an EMBL/GenBank/DDBJ whole genome shotgun (WGS) entry which is preliminary data.</text>
</comment>
<gene>
    <name evidence="1" type="ORF">Sradi_6191800</name>
</gene>
<dbReference type="AlphaFoldDB" id="A0AAW2K9F9"/>
<reference evidence="1" key="1">
    <citation type="submission" date="2020-06" db="EMBL/GenBank/DDBJ databases">
        <authorList>
            <person name="Li T."/>
            <person name="Hu X."/>
            <person name="Zhang T."/>
            <person name="Song X."/>
            <person name="Zhang H."/>
            <person name="Dai N."/>
            <person name="Sheng W."/>
            <person name="Hou X."/>
            <person name="Wei L."/>
        </authorList>
    </citation>
    <scope>NUCLEOTIDE SEQUENCE</scope>
    <source>
        <strain evidence="1">G02</strain>
        <tissue evidence="1">Leaf</tissue>
    </source>
</reference>
<protein>
    <submittedName>
        <fullName evidence="1">Uncharacterized protein</fullName>
    </submittedName>
</protein>